<protein>
    <submittedName>
        <fullName evidence="2">Uncharacterized protein C21orf140 homolog</fullName>
    </submittedName>
</protein>
<organism evidence="2">
    <name type="scientific">Castor canadensis</name>
    <name type="common">American beaver</name>
    <dbReference type="NCBI Taxonomy" id="51338"/>
    <lineage>
        <taxon>Eukaryota</taxon>
        <taxon>Metazoa</taxon>
        <taxon>Chordata</taxon>
        <taxon>Craniata</taxon>
        <taxon>Vertebrata</taxon>
        <taxon>Euteleostomi</taxon>
        <taxon>Mammalia</taxon>
        <taxon>Eutheria</taxon>
        <taxon>Euarchontoglires</taxon>
        <taxon>Glires</taxon>
        <taxon>Rodentia</taxon>
        <taxon>Castorimorpha</taxon>
        <taxon>Castoridae</taxon>
        <taxon>Castor</taxon>
    </lineage>
</organism>
<dbReference type="AlphaFoldDB" id="A0A8B7UF97"/>
<dbReference type="KEGG" id="ccan:109685723"/>
<evidence type="ECO:0000313" key="1">
    <source>
        <dbReference type="Proteomes" id="UP001732720"/>
    </source>
</evidence>
<dbReference type="CTD" id="140507092"/>
<dbReference type="RefSeq" id="XP_020018278.2">
    <property type="nucleotide sequence ID" value="XM_020162689.2"/>
</dbReference>
<dbReference type="PANTHER" id="PTHR35969:SF1">
    <property type="entry name" value="FAMILY WITH SEQUENCE SIMILARITY 243 MEMBER A"/>
    <property type="match status" value="1"/>
</dbReference>
<sequence length="442" mass="49556">MSHFANPLLKNVIIRSQFDSIKRKQCLQYLKALRALQYDGFKTVYLGETDIPESLATGADFSNGYFMQTPSWCIVHAGGSQGWVPWKYRMFLRDELCIKQDSGLFFEFCDVTKKAYGKCAIVVKERRQQDEMKPKEDKEAEAQSPVPASINLTSITCCSDVAKSYGHELLSLPSPYNYLNPLDSAWSSVKWFIINNRKEFCLQSIDSVYSYQYILFSDLINKGIERINLSKWKTLTNKVRRWENYYLGTFSTSDSSNKHKVVGGGERHQSSESSADYPRDHTEVHVSVAAGKACPTSVIPVFSGSRARLPKVSLGPHKHVPYPPVCTMRGTGYSNEQAPGPGEEVIGKGPIGQDITIQEQPEEAWQYEGSGEVQSCPYIIQGLKTPPYQGPLRAKSRERVLCDPQQQTVRVGLCTLGPRGSNSTLEHGQAQGTWSSLNDHTR</sequence>
<dbReference type="GeneID" id="109685723"/>
<dbReference type="OrthoDB" id="2266637at2759"/>
<name>A0A8B7UF97_CASCN</name>
<keyword evidence="1" id="KW-1185">Reference proteome</keyword>
<reference evidence="2" key="1">
    <citation type="submission" date="2025-08" db="UniProtKB">
        <authorList>
            <consortium name="RefSeq"/>
        </authorList>
    </citation>
    <scope>IDENTIFICATION</scope>
    <source>
        <tissue evidence="2">Leukocyte</tissue>
    </source>
</reference>
<dbReference type="RefSeq" id="XP_020018278.1">
    <property type="nucleotide sequence ID" value="XM_020162689.1"/>
</dbReference>
<dbReference type="PANTHER" id="PTHR35969">
    <property type="entry name" value="PROTEIN FAM243A-RELATED"/>
    <property type="match status" value="1"/>
</dbReference>
<gene>
    <name evidence="2" type="primary">CUNH21orf140</name>
</gene>
<dbReference type="Proteomes" id="UP001732720">
    <property type="component" value="Chromosome 5"/>
</dbReference>
<accession>A0A8B7UF97</accession>
<evidence type="ECO:0000313" key="2">
    <source>
        <dbReference type="RefSeq" id="XP_020018278.1"/>
    </source>
</evidence>
<proteinExistence type="predicted"/>
<dbReference type="InterPro" id="IPR037728">
    <property type="entry name" value="C21orf140-like"/>
</dbReference>